<dbReference type="GO" id="GO:0003700">
    <property type="term" value="F:DNA-binding transcription factor activity"/>
    <property type="evidence" value="ECO:0007669"/>
    <property type="project" value="InterPro"/>
</dbReference>
<dbReference type="Pfam" id="PF04542">
    <property type="entry name" value="Sigma70_r2"/>
    <property type="match status" value="1"/>
</dbReference>
<feature type="domain" description="RNA polymerase sigma-70 region 2" evidence="1">
    <location>
        <begin position="6"/>
        <end position="77"/>
    </location>
</feature>
<proteinExistence type="predicted"/>
<evidence type="ECO:0000259" key="1">
    <source>
        <dbReference type="Pfam" id="PF04542"/>
    </source>
</evidence>
<gene>
    <name evidence="2" type="ORF">BAOM_2939</name>
</gene>
<name>A0A3T0KT96_9BACI</name>
<organism evidence="2 3">
    <name type="scientific">Peribacillus asahii</name>
    <dbReference type="NCBI Taxonomy" id="228899"/>
    <lineage>
        <taxon>Bacteria</taxon>
        <taxon>Bacillati</taxon>
        <taxon>Bacillota</taxon>
        <taxon>Bacilli</taxon>
        <taxon>Bacillales</taxon>
        <taxon>Bacillaceae</taxon>
        <taxon>Peribacillus</taxon>
    </lineage>
</organism>
<dbReference type="SUPFAM" id="SSF88946">
    <property type="entry name" value="Sigma2 domain of RNA polymerase sigma factors"/>
    <property type="match status" value="1"/>
</dbReference>
<sequence>MSPEELFEQNTKLVAITLKKMFKNPKAIAEKNKISYDDLLQYGYEALWESCLGYKSSKGKFNTYAINAIRNNIVRRLHLDCRAMKYDKKSKKCP</sequence>
<accession>A0A3T0KT96</accession>
<dbReference type="OrthoDB" id="9783788at2"/>
<dbReference type="KEGG" id="pasa:BAOM_2939"/>
<dbReference type="EMBL" id="CP026095">
    <property type="protein sequence ID" value="AZV43548.1"/>
    <property type="molecule type" value="Genomic_DNA"/>
</dbReference>
<evidence type="ECO:0000313" key="2">
    <source>
        <dbReference type="EMBL" id="AZV43548.1"/>
    </source>
</evidence>
<dbReference type="InterPro" id="IPR007627">
    <property type="entry name" value="RNA_pol_sigma70_r2"/>
</dbReference>
<protein>
    <recommendedName>
        <fullName evidence="1">RNA polymerase sigma-70 region 2 domain-containing protein</fullName>
    </recommendedName>
</protein>
<dbReference type="Gene3D" id="1.10.1740.10">
    <property type="match status" value="1"/>
</dbReference>
<dbReference type="InterPro" id="IPR013325">
    <property type="entry name" value="RNA_pol_sigma_r2"/>
</dbReference>
<evidence type="ECO:0000313" key="3">
    <source>
        <dbReference type="Proteomes" id="UP000283095"/>
    </source>
</evidence>
<dbReference type="RefSeq" id="WP_127760713.1">
    <property type="nucleotide sequence ID" value="NZ_CP026095.1"/>
</dbReference>
<reference evidence="2 3" key="1">
    <citation type="submission" date="2018-01" db="EMBL/GenBank/DDBJ databases">
        <title>Bacillus asahii Genome sequencing and assembly.</title>
        <authorList>
            <person name="Jiang H."/>
            <person name="Feng Y."/>
            <person name="Zhao F."/>
            <person name="Lin X."/>
        </authorList>
    </citation>
    <scope>NUCLEOTIDE SEQUENCE [LARGE SCALE GENOMIC DNA]</scope>
    <source>
        <strain evidence="2 3">OM18</strain>
    </source>
</reference>
<dbReference type="AlphaFoldDB" id="A0A3T0KT96"/>
<dbReference type="Proteomes" id="UP000283095">
    <property type="component" value="Chromosome"/>
</dbReference>
<dbReference type="GO" id="GO:0006352">
    <property type="term" value="P:DNA-templated transcription initiation"/>
    <property type="evidence" value="ECO:0007669"/>
    <property type="project" value="InterPro"/>
</dbReference>